<keyword evidence="2" id="KW-0732">Signal</keyword>
<reference evidence="4 5" key="1">
    <citation type="submission" date="2020-03" db="EMBL/GenBank/DDBJ databases">
        <title>Vagococcus sp. nov., isolated from beetles.</title>
        <authorList>
            <person name="Hyun D.-W."/>
            <person name="Bae J.-W."/>
        </authorList>
    </citation>
    <scope>NUCLEOTIDE SEQUENCE [LARGE SCALE GENOMIC DNA]</scope>
    <source>
        <strain evidence="4 5">HDW17B</strain>
    </source>
</reference>
<feature type="signal peptide" evidence="2">
    <location>
        <begin position="1"/>
        <end position="24"/>
    </location>
</feature>
<evidence type="ECO:0000313" key="4">
    <source>
        <dbReference type="EMBL" id="QIL49398.1"/>
    </source>
</evidence>
<dbReference type="Gene3D" id="2.60.40.10">
    <property type="entry name" value="Immunoglobulins"/>
    <property type="match status" value="4"/>
</dbReference>
<dbReference type="InterPro" id="IPR013783">
    <property type="entry name" value="Ig-like_fold"/>
</dbReference>
<evidence type="ECO:0000256" key="2">
    <source>
        <dbReference type="SAM" id="SignalP"/>
    </source>
</evidence>
<keyword evidence="1" id="KW-0812">Transmembrane</keyword>
<evidence type="ECO:0000256" key="1">
    <source>
        <dbReference type="SAM" id="Phobius"/>
    </source>
</evidence>
<sequence length="404" mass="44916">MKKYRGMMVALLLLSFSAPIVSFADEQSTTDVENVSPIVDVKSIAVKDVNLPTGTKWDNSYGFLSVELADGSTLSWQNVVNDIQITGQVNVDVPGVYPLTYTYGGKQANMNVTVKNMEVTKVQNISVKDINLPLGIEWKASDSFNYVELTNGTKKEWAEVANEIKVTGAVDSRQQGTYKVTYQYEDKQAVATVTVKDMEVIKVQEISVKDINLPLGEKWDASQNFNYILLSNGIKLYWKDVVNDLVVTIDDNAQMIDTSKPGTHKVTYTYDGQSVTVNVTVGIFEVVKVQQILVKNTTIPLGSKWNTSDNFITVKMSDGTERTWADISKDMKIEGTVDVNKEGVYKVTYKLEDKEATATITVTSKKILPQTGEKTYLSTIMFAVGALLIPLVFIILVIKKRKTH</sequence>
<dbReference type="InterPro" id="IPR022038">
    <property type="entry name" value="Ig-like_bact"/>
</dbReference>
<proteinExistence type="predicted"/>
<name>A0A6G8AWG5_9ENTE</name>
<organism evidence="4 5">
    <name type="scientific">Vagococcus hydrophili</name>
    <dbReference type="NCBI Taxonomy" id="2714947"/>
    <lineage>
        <taxon>Bacteria</taxon>
        <taxon>Bacillati</taxon>
        <taxon>Bacillota</taxon>
        <taxon>Bacilli</taxon>
        <taxon>Lactobacillales</taxon>
        <taxon>Enterococcaceae</taxon>
        <taxon>Vagococcus</taxon>
    </lineage>
</organism>
<evidence type="ECO:0000313" key="5">
    <source>
        <dbReference type="Proteomes" id="UP000501747"/>
    </source>
</evidence>
<gene>
    <name evidence="4" type="ORF">G7082_13270</name>
</gene>
<feature type="domain" description="Ig-like" evidence="3">
    <location>
        <begin position="46"/>
        <end position="114"/>
    </location>
</feature>
<accession>A0A6G8AWG5</accession>
<keyword evidence="1" id="KW-1133">Transmembrane helix</keyword>
<feature type="domain" description="Ig-like" evidence="3">
    <location>
        <begin position="127"/>
        <end position="195"/>
    </location>
</feature>
<dbReference type="Proteomes" id="UP000501747">
    <property type="component" value="Chromosome"/>
</dbReference>
<feature type="domain" description="Ig-like" evidence="3">
    <location>
        <begin position="294"/>
        <end position="362"/>
    </location>
</feature>
<keyword evidence="5" id="KW-1185">Reference proteome</keyword>
<evidence type="ECO:0000259" key="3">
    <source>
        <dbReference type="Pfam" id="PF07523"/>
    </source>
</evidence>
<dbReference type="EMBL" id="CP049887">
    <property type="protein sequence ID" value="QIL49398.1"/>
    <property type="molecule type" value="Genomic_DNA"/>
</dbReference>
<dbReference type="Pfam" id="PF07523">
    <property type="entry name" value="Big_3"/>
    <property type="match status" value="4"/>
</dbReference>
<protein>
    <submittedName>
        <fullName evidence="4">DUF5011 domain-containing protein</fullName>
    </submittedName>
</protein>
<feature type="domain" description="Ig-like" evidence="3">
    <location>
        <begin position="208"/>
        <end position="281"/>
    </location>
</feature>
<dbReference type="KEGG" id="vhy:G7082_13270"/>
<feature type="chain" id="PRO_5026213894" evidence="2">
    <location>
        <begin position="25"/>
        <end position="404"/>
    </location>
</feature>
<feature type="transmembrane region" description="Helical" evidence="1">
    <location>
        <begin position="376"/>
        <end position="398"/>
    </location>
</feature>
<dbReference type="AlphaFoldDB" id="A0A6G8AWG5"/>
<keyword evidence="1" id="KW-0472">Membrane</keyword>
<dbReference type="RefSeq" id="WP_166035657.1">
    <property type="nucleotide sequence ID" value="NZ_CP049887.1"/>
</dbReference>